<comment type="caution">
    <text evidence="3">The sequence shown here is derived from an EMBL/GenBank/DDBJ whole genome shotgun (WGS) entry which is preliminary data.</text>
</comment>
<dbReference type="InterPro" id="IPR015035">
    <property type="entry name" value="DUF1918"/>
</dbReference>
<dbReference type="RefSeq" id="WP_203773323.1">
    <property type="nucleotide sequence ID" value="NZ_BAAABO010000038.1"/>
</dbReference>
<evidence type="ECO:0000313" key="3">
    <source>
        <dbReference type="EMBL" id="GID78421.1"/>
    </source>
</evidence>
<evidence type="ECO:0000256" key="1">
    <source>
        <dbReference type="SAM" id="MobiDB-lite"/>
    </source>
</evidence>
<keyword evidence="4" id="KW-1185">Reference proteome</keyword>
<feature type="domain" description="DUF1918" evidence="2">
    <location>
        <begin position="1"/>
        <end position="58"/>
    </location>
</feature>
<proteinExistence type="predicted"/>
<dbReference type="SUPFAM" id="SSF50118">
    <property type="entry name" value="Cell growth inhibitor/plasmid maintenance toxic component"/>
    <property type="match status" value="1"/>
</dbReference>
<dbReference type="Proteomes" id="UP000609879">
    <property type="component" value="Unassembled WGS sequence"/>
</dbReference>
<evidence type="ECO:0000259" key="2">
    <source>
        <dbReference type="Pfam" id="PF08940"/>
    </source>
</evidence>
<evidence type="ECO:0000313" key="4">
    <source>
        <dbReference type="Proteomes" id="UP000609879"/>
    </source>
</evidence>
<feature type="region of interest" description="Disordered" evidence="1">
    <location>
        <begin position="55"/>
        <end position="74"/>
    </location>
</feature>
<feature type="compositionally biased region" description="Basic and acidic residues" evidence="1">
    <location>
        <begin position="56"/>
        <end position="74"/>
    </location>
</feature>
<accession>A0ABQ3YEI7</accession>
<name>A0ABQ3YEI7_9ACTN</name>
<gene>
    <name evidence="3" type="ORF">Ade02nite_70620</name>
</gene>
<reference evidence="3 4" key="1">
    <citation type="submission" date="2021-01" db="EMBL/GenBank/DDBJ databases">
        <title>Whole genome shotgun sequence of Actinoplanes deccanensis NBRC 13994.</title>
        <authorList>
            <person name="Komaki H."/>
            <person name="Tamura T."/>
        </authorList>
    </citation>
    <scope>NUCLEOTIDE SEQUENCE [LARGE SCALE GENOMIC DNA]</scope>
    <source>
        <strain evidence="3 4">NBRC 13994</strain>
    </source>
</reference>
<organism evidence="3 4">
    <name type="scientific">Paractinoplanes deccanensis</name>
    <dbReference type="NCBI Taxonomy" id="113561"/>
    <lineage>
        <taxon>Bacteria</taxon>
        <taxon>Bacillati</taxon>
        <taxon>Actinomycetota</taxon>
        <taxon>Actinomycetes</taxon>
        <taxon>Micromonosporales</taxon>
        <taxon>Micromonosporaceae</taxon>
        <taxon>Paractinoplanes</taxon>
    </lineage>
</organism>
<dbReference type="EMBL" id="BOMI01000146">
    <property type="protein sequence ID" value="GID78421.1"/>
    <property type="molecule type" value="Genomic_DNA"/>
</dbReference>
<sequence length="74" mass="8092">MIARIGDRIVLEGTHLGDARRVGVITAVSHADGGPPYEVRWLDDGRTTLIFPGAEARIERDADQAPPDEARHFS</sequence>
<dbReference type="Pfam" id="PF08940">
    <property type="entry name" value="DUF1918"/>
    <property type="match status" value="1"/>
</dbReference>
<protein>
    <recommendedName>
        <fullName evidence="2">DUF1918 domain-containing protein</fullName>
    </recommendedName>
</protein>
<dbReference type="Gene3D" id="2.30.30.440">
    <property type="entry name" value="Domain of unknown function DUF1918"/>
    <property type="match status" value="1"/>
</dbReference>